<evidence type="ECO:0000313" key="1">
    <source>
        <dbReference type="EMBL" id="AND75282.1"/>
    </source>
</evidence>
<dbReference type="EMBL" id="KU935715">
    <property type="protein sequence ID" value="AND75282.1"/>
    <property type="molecule type" value="Genomic_DNA"/>
</dbReference>
<organism evidence="1 2">
    <name type="scientific">Acinetobacter phage vB_AbaM_ME3</name>
    <dbReference type="NCBI Taxonomy" id="1837876"/>
    <lineage>
        <taxon>Viruses</taxon>
        <taxon>Duplodnaviria</taxon>
        <taxon>Heunggongvirae</taxon>
        <taxon>Uroviricota</taxon>
        <taxon>Caudoviricetes</taxon>
        <taxon>Metrivirus</taxon>
        <taxon>Metrivirus ME3</taxon>
    </lineage>
</organism>
<accession>A0A172Q0A5</accession>
<gene>
    <name evidence="1" type="ORF">ME3_121</name>
</gene>
<reference evidence="2" key="1">
    <citation type="submission" date="2016-03" db="EMBL/GenBank/DDBJ databases">
        <title>Characterization of Acinetobacter baumannii phage vB_AbaM_ME3.</title>
        <authorList>
            <person name="Buttimer C.T.H."/>
            <person name="Elbreki M."/>
            <person name="Coffey A."/>
        </authorList>
    </citation>
    <scope>NUCLEOTIDE SEQUENCE [LARGE SCALE GENOMIC DNA]</scope>
</reference>
<proteinExistence type="predicted"/>
<dbReference type="Proteomes" id="UP000225947">
    <property type="component" value="Segment"/>
</dbReference>
<protein>
    <submittedName>
        <fullName evidence="1">Uncharacterized protein</fullName>
    </submittedName>
</protein>
<evidence type="ECO:0000313" key="2">
    <source>
        <dbReference type="Proteomes" id="UP000225947"/>
    </source>
</evidence>
<keyword evidence="2" id="KW-1185">Reference proteome</keyword>
<name>A0A172Q0A5_9CAUD</name>
<sequence>MVRLKFKNSCPRYTDLNNPFHMCILDNTTEYPVTRETEDDYYFTSGGNSKHIVRKTDPDLIVLTDKTPRLVYVLFEFGKETSEYYFNIQSIPYLDPRLSPEHEYKLMWKLV</sequence>